<keyword evidence="7" id="KW-1185">Reference proteome</keyword>
<dbReference type="InterPro" id="IPR051476">
    <property type="entry name" value="Bac_ResReg_Asp_Phosphatase"/>
</dbReference>
<dbReference type="PANTHER" id="PTHR46630">
    <property type="entry name" value="TETRATRICOPEPTIDE REPEAT PROTEIN 29"/>
    <property type="match status" value="1"/>
</dbReference>
<keyword evidence="2" id="KW-0963">Cytoplasm</keyword>
<dbReference type="Proteomes" id="UP000604481">
    <property type="component" value="Unassembled WGS sequence"/>
</dbReference>
<dbReference type="GO" id="GO:0005737">
    <property type="term" value="C:cytoplasm"/>
    <property type="evidence" value="ECO:0007669"/>
    <property type="project" value="UniProtKB-SubCell"/>
</dbReference>
<reference evidence="6 7" key="1">
    <citation type="submission" date="2020-10" db="EMBL/GenBank/DDBJ databases">
        <title>The genome sequence of Chitinilyticum litopenaei 4Y14.</title>
        <authorList>
            <person name="Liu Y."/>
        </authorList>
    </citation>
    <scope>NUCLEOTIDE SEQUENCE [LARGE SCALE GENOMIC DNA]</scope>
    <source>
        <strain evidence="6 7">4Y14</strain>
    </source>
</reference>
<evidence type="ECO:0000256" key="1">
    <source>
        <dbReference type="ARBA" id="ARBA00004496"/>
    </source>
</evidence>
<comment type="subcellular location">
    <subcellularLocation>
        <location evidence="1">Cytoplasm</location>
    </subcellularLocation>
</comment>
<proteinExistence type="inferred from homology"/>
<evidence type="ECO:0000256" key="4">
    <source>
        <dbReference type="ARBA" id="ARBA00022803"/>
    </source>
</evidence>
<gene>
    <name evidence="6" type="ORF">INR99_07220</name>
</gene>
<dbReference type="InterPro" id="IPR019734">
    <property type="entry name" value="TPR_rpt"/>
</dbReference>
<dbReference type="EMBL" id="JADFUA010000003">
    <property type="protein sequence ID" value="MBE9609134.1"/>
    <property type="molecule type" value="Genomic_DNA"/>
</dbReference>
<evidence type="ECO:0000313" key="7">
    <source>
        <dbReference type="Proteomes" id="UP000604481"/>
    </source>
</evidence>
<evidence type="ECO:0008006" key="8">
    <source>
        <dbReference type="Google" id="ProtNLM"/>
    </source>
</evidence>
<comment type="similarity">
    <text evidence="5">Belongs to the Rap family.</text>
</comment>
<dbReference type="SUPFAM" id="SSF48452">
    <property type="entry name" value="TPR-like"/>
    <property type="match status" value="2"/>
</dbReference>
<organism evidence="6 7">
    <name type="scientific">Chitinilyticum piscinae</name>
    <dbReference type="NCBI Taxonomy" id="2866724"/>
    <lineage>
        <taxon>Bacteria</taxon>
        <taxon>Pseudomonadati</taxon>
        <taxon>Pseudomonadota</taxon>
        <taxon>Betaproteobacteria</taxon>
        <taxon>Neisseriales</taxon>
        <taxon>Chitinibacteraceae</taxon>
        <taxon>Chitinilyticum</taxon>
    </lineage>
</organism>
<keyword evidence="4" id="KW-0802">TPR repeat</keyword>
<dbReference type="PANTHER" id="PTHR46630:SF1">
    <property type="entry name" value="TETRATRICOPEPTIDE REPEAT PROTEIN 29"/>
    <property type="match status" value="1"/>
</dbReference>
<evidence type="ECO:0000313" key="6">
    <source>
        <dbReference type="EMBL" id="MBE9609134.1"/>
    </source>
</evidence>
<evidence type="ECO:0000256" key="2">
    <source>
        <dbReference type="ARBA" id="ARBA00022490"/>
    </source>
</evidence>
<dbReference type="Gene3D" id="1.25.40.10">
    <property type="entry name" value="Tetratricopeptide repeat domain"/>
    <property type="match status" value="1"/>
</dbReference>
<sequence>MNLDDQLRQTLEIASALILTEHAESGRLAEQALELALRLEDPDSETQARLVLARILRAHAMSERTLPAAEELIALATRRNLREVWLEGMFIAGDATFGEGMYAQSCVYYLKTLERGLAEQWPQAIATAEIGLAKIAYAYGDEAQTEKSLEQALRQAPLLNNGNLLVCLYLNLAANAIRQNRLTLGRAWLTEVQAQLLKLTDCEYEPELDYYHGIIAQREGRPQEAIAHFRRSLTLSDGINNPWGRAVNLMGLGETALTSGEYYSAEYYLQKALGLAVDIRSRHLVVEAHRMLAEALHKKGDIRREFQHWQQHFALRRSMQDENRNNPVSRAYYIEALARQAALQQRYGS</sequence>
<dbReference type="Pfam" id="PF13424">
    <property type="entry name" value="TPR_12"/>
    <property type="match status" value="1"/>
</dbReference>
<keyword evidence="3" id="KW-0677">Repeat</keyword>
<evidence type="ECO:0000256" key="5">
    <source>
        <dbReference type="ARBA" id="ARBA00038253"/>
    </source>
</evidence>
<dbReference type="RefSeq" id="WP_194115650.1">
    <property type="nucleotide sequence ID" value="NZ_JADFUA010000003.1"/>
</dbReference>
<comment type="caution">
    <text evidence="6">The sequence shown here is derived from an EMBL/GenBank/DDBJ whole genome shotgun (WGS) entry which is preliminary data.</text>
</comment>
<dbReference type="AlphaFoldDB" id="A0A8J7FMZ8"/>
<accession>A0A8J7FMZ8</accession>
<name>A0A8J7FMZ8_9NEIS</name>
<dbReference type="InterPro" id="IPR011990">
    <property type="entry name" value="TPR-like_helical_dom_sf"/>
</dbReference>
<dbReference type="SMART" id="SM00028">
    <property type="entry name" value="TPR"/>
    <property type="match status" value="4"/>
</dbReference>
<evidence type="ECO:0000256" key="3">
    <source>
        <dbReference type="ARBA" id="ARBA00022737"/>
    </source>
</evidence>
<protein>
    <recommendedName>
        <fullName evidence="8">Tetratricopeptide repeat protein</fullName>
    </recommendedName>
</protein>